<dbReference type="GeneID" id="36581553"/>
<feature type="compositionally biased region" description="Gly residues" evidence="1">
    <location>
        <begin position="57"/>
        <end position="67"/>
    </location>
</feature>
<gene>
    <name evidence="2" type="ORF">K444DRAFT_511666</name>
</gene>
<name>A0A2J6TP81_9HELO</name>
<dbReference type="Proteomes" id="UP000235371">
    <property type="component" value="Unassembled WGS sequence"/>
</dbReference>
<evidence type="ECO:0000313" key="3">
    <source>
        <dbReference type="Proteomes" id="UP000235371"/>
    </source>
</evidence>
<keyword evidence="3" id="KW-1185">Reference proteome</keyword>
<dbReference type="RefSeq" id="XP_024741723.1">
    <property type="nucleotide sequence ID" value="XM_024873473.1"/>
</dbReference>
<dbReference type="OrthoDB" id="3437826at2759"/>
<reference evidence="2 3" key="1">
    <citation type="submission" date="2016-04" db="EMBL/GenBank/DDBJ databases">
        <title>A degradative enzymes factory behind the ericoid mycorrhizal symbiosis.</title>
        <authorList>
            <consortium name="DOE Joint Genome Institute"/>
            <person name="Martino E."/>
            <person name="Morin E."/>
            <person name="Grelet G."/>
            <person name="Kuo A."/>
            <person name="Kohler A."/>
            <person name="Daghino S."/>
            <person name="Barry K."/>
            <person name="Choi C."/>
            <person name="Cichocki N."/>
            <person name="Clum A."/>
            <person name="Copeland A."/>
            <person name="Hainaut M."/>
            <person name="Haridas S."/>
            <person name="Labutti K."/>
            <person name="Lindquist E."/>
            <person name="Lipzen A."/>
            <person name="Khouja H.-R."/>
            <person name="Murat C."/>
            <person name="Ohm R."/>
            <person name="Olson A."/>
            <person name="Spatafora J."/>
            <person name="Veneault-Fourrey C."/>
            <person name="Henrissat B."/>
            <person name="Grigoriev I."/>
            <person name="Martin F."/>
            <person name="Perotto S."/>
        </authorList>
    </citation>
    <scope>NUCLEOTIDE SEQUENCE [LARGE SCALE GENOMIC DNA]</scope>
    <source>
        <strain evidence="2 3">E</strain>
    </source>
</reference>
<evidence type="ECO:0000313" key="2">
    <source>
        <dbReference type="EMBL" id="PMD64819.1"/>
    </source>
</evidence>
<proteinExistence type="predicted"/>
<dbReference type="AlphaFoldDB" id="A0A2J6TP81"/>
<feature type="non-terminal residue" evidence="2">
    <location>
        <position position="1"/>
    </location>
</feature>
<dbReference type="InParanoid" id="A0A2J6TP81"/>
<accession>A0A2J6TP81</accession>
<dbReference type="EMBL" id="KZ613747">
    <property type="protein sequence ID" value="PMD64819.1"/>
    <property type="molecule type" value="Genomic_DNA"/>
</dbReference>
<protein>
    <submittedName>
        <fullName evidence="2">Uncharacterized protein</fullName>
    </submittedName>
</protein>
<feature type="non-terminal residue" evidence="2">
    <location>
        <position position="128"/>
    </location>
</feature>
<feature type="region of interest" description="Disordered" evidence="1">
    <location>
        <begin position="56"/>
        <end position="90"/>
    </location>
</feature>
<organism evidence="2 3">
    <name type="scientific">Hyaloscypha bicolor E</name>
    <dbReference type="NCBI Taxonomy" id="1095630"/>
    <lineage>
        <taxon>Eukaryota</taxon>
        <taxon>Fungi</taxon>
        <taxon>Dikarya</taxon>
        <taxon>Ascomycota</taxon>
        <taxon>Pezizomycotina</taxon>
        <taxon>Leotiomycetes</taxon>
        <taxon>Helotiales</taxon>
        <taxon>Hyaloscyphaceae</taxon>
        <taxon>Hyaloscypha</taxon>
        <taxon>Hyaloscypha bicolor</taxon>
    </lineage>
</organism>
<evidence type="ECO:0000256" key="1">
    <source>
        <dbReference type="SAM" id="MobiDB-lite"/>
    </source>
</evidence>
<sequence>SRKTSSRRPKLMRASATAPSLAISNASRKDLALASLQNSRAATLLTRVASYSSAQMGYGGGNGGSGGKRQSVGSFCESPVDSRSPEANGMHMERKEPFEIVISQCGNYFSFPSFEYFEDYQESQERID</sequence>